<dbReference type="GO" id="GO:0004519">
    <property type="term" value="F:endonuclease activity"/>
    <property type="evidence" value="ECO:0007669"/>
    <property type="project" value="InterPro"/>
</dbReference>
<comment type="caution">
    <text evidence="2">The sequence shown here is derived from an EMBL/GenBank/DDBJ whole genome shotgun (WGS) entry which is preliminary data.</text>
</comment>
<organism evidence="2">
    <name type="scientific">marine sediment metagenome</name>
    <dbReference type="NCBI Taxonomy" id="412755"/>
    <lineage>
        <taxon>unclassified sequences</taxon>
        <taxon>metagenomes</taxon>
        <taxon>ecological metagenomes</taxon>
    </lineage>
</organism>
<dbReference type="GO" id="GO:0008270">
    <property type="term" value="F:zinc ion binding"/>
    <property type="evidence" value="ECO:0007669"/>
    <property type="project" value="InterPro"/>
</dbReference>
<dbReference type="SMART" id="SM00507">
    <property type="entry name" value="HNHc"/>
    <property type="match status" value="1"/>
</dbReference>
<evidence type="ECO:0000259" key="1">
    <source>
        <dbReference type="SMART" id="SM00507"/>
    </source>
</evidence>
<reference evidence="2" key="1">
    <citation type="journal article" date="2015" name="Nature">
        <title>Complex archaea that bridge the gap between prokaryotes and eukaryotes.</title>
        <authorList>
            <person name="Spang A."/>
            <person name="Saw J.H."/>
            <person name="Jorgensen S.L."/>
            <person name="Zaremba-Niedzwiedzka K."/>
            <person name="Martijn J."/>
            <person name="Lind A.E."/>
            <person name="van Eijk R."/>
            <person name="Schleper C."/>
            <person name="Guy L."/>
            <person name="Ettema T.J."/>
        </authorList>
    </citation>
    <scope>NUCLEOTIDE SEQUENCE</scope>
</reference>
<dbReference type="AlphaFoldDB" id="A0A0F9K6R0"/>
<sequence length="228" mass="27355">MICYKCKEDKNISEFDRDSSRPNGYSSACKKCKRLYNKKYYINNKDEELLRNKEWSKINRDKINISAKKRYDKDPKYFNLKNKLSHERNKEKRLVNKKIHYENNKAKFILKAKIRDKRLPHKKAERCRRRRAQKQLVNENFTSKQMKFILYVFNNQCFNCGSKNNLCVDHFKPLSKGNPLTLENAIILCIKCNSSKHTKDPQDFFPSHKFNRAKSLMRDAQRVYDKVA</sequence>
<dbReference type="InterPro" id="IPR002711">
    <property type="entry name" value="HNH"/>
</dbReference>
<dbReference type="Pfam" id="PF01844">
    <property type="entry name" value="HNH"/>
    <property type="match status" value="1"/>
</dbReference>
<dbReference type="Gene3D" id="1.10.30.50">
    <property type="match status" value="1"/>
</dbReference>
<accession>A0A0F9K6R0</accession>
<feature type="domain" description="HNH nuclease" evidence="1">
    <location>
        <begin position="144"/>
        <end position="194"/>
    </location>
</feature>
<gene>
    <name evidence="2" type="ORF">LCGC14_1672340</name>
</gene>
<dbReference type="EMBL" id="LAZR01014372">
    <property type="protein sequence ID" value="KKM17778.1"/>
    <property type="molecule type" value="Genomic_DNA"/>
</dbReference>
<evidence type="ECO:0000313" key="2">
    <source>
        <dbReference type="EMBL" id="KKM17778.1"/>
    </source>
</evidence>
<name>A0A0F9K6R0_9ZZZZ</name>
<dbReference type="InterPro" id="IPR003615">
    <property type="entry name" value="HNH_nuc"/>
</dbReference>
<dbReference type="CDD" id="cd00085">
    <property type="entry name" value="HNHc"/>
    <property type="match status" value="1"/>
</dbReference>
<protein>
    <recommendedName>
        <fullName evidence="1">HNH nuclease domain-containing protein</fullName>
    </recommendedName>
</protein>
<proteinExistence type="predicted"/>
<dbReference type="GO" id="GO:0003676">
    <property type="term" value="F:nucleic acid binding"/>
    <property type="evidence" value="ECO:0007669"/>
    <property type="project" value="InterPro"/>
</dbReference>